<evidence type="ECO:0000313" key="3">
    <source>
        <dbReference type="EMBL" id="QKU33437.1"/>
    </source>
</evidence>
<dbReference type="PANTHER" id="PTHR24123:SF33">
    <property type="entry name" value="PROTEIN HOS4"/>
    <property type="match status" value="1"/>
</dbReference>
<dbReference type="RefSeq" id="YP_010780035.1">
    <property type="nucleotide sequence ID" value="NC_075038.1"/>
</dbReference>
<dbReference type="SMART" id="SM00248">
    <property type="entry name" value="ANK"/>
    <property type="match status" value="4"/>
</dbReference>
<dbReference type="PROSITE" id="PS50088">
    <property type="entry name" value="ANK_REPEAT"/>
    <property type="match status" value="1"/>
</dbReference>
<keyword evidence="2" id="KW-0040">ANK repeat</keyword>
<protein>
    <submittedName>
        <fullName evidence="3">Ankyrin</fullName>
    </submittedName>
</protein>
<dbReference type="InterPro" id="IPR051165">
    <property type="entry name" value="Multifunctional_ANK_Repeat"/>
</dbReference>
<proteinExistence type="predicted"/>
<evidence type="ECO:0000256" key="2">
    <source>
        <dbReference type="ARBA" id="ARBA00023043"/>
    </source>
</evidence>
<dbReference type="Pfam" id="PF12796">
    <property type="entry name" value="Ank_2"/>
    <property type="match status" value="1"/>
</dbReference>
<sequence>MIFSLIIPLIFKKMYRNSYTDDAISALEKGIDFLKSFLLHCDDLQKVFEKLYPKIIRTNNIEAMMLIIDLGFDVNTNNNHCILLCSCLSNNLKMMELLVKHGATIDIVDKEQKNVNKLLYNCCMINNVPTAKFLLDMKLDINMADGLLLIKACSYCGYDMVKLFLDYGADIYCNNGLALVEAAKFGRGDVVELLLDKGAYVDVFKNVKPKNNKYDKTFILLTERGVDPLLLLKLFMTR</sequence>
<dbReference type="EMBL" id="MF405918">
    <property type="protein sequence ID" value="QKU33437.1"/>
    <property type="molecule type" value="Genomic_DNA"/>
</dbReference>
<reference evidence="3" key="2">
    <citation type="journal article" date="2018" name="Nat. Commun.">
        <title>Tailed giant Tupanvirus possesses the most complete translational apparatus of the known virosphere.</title>
        <authorList>
            <person name="Abrahao J."/>
            <person name="Silva L."/>
            <person name="Silva L.S."/>
            <person name="Khalil J.Y.B."/>
            <person name="Rodrigues R."/>
            <person name="Arantes T."/>
            <person name="Assis F."/>
            <person name="Boratto P."/>
            <person name="Andrade M."/>
            <person name="Kroon E.G."/>
            <person name="Ribeiro B."/>
            <person name="Bergier I."/>
            <person name="Seligmann H."/>
            <person name="Ghigo E."/>
            <person name="Colson P."/>
            <person name="Levasseur A."/>
            <person name="Kroemer G."/>
            <person name="Raoult D."/>
            <person name="La Scola B."/>
        </authorList>
    </citation>
    <scope>NUCLEOTIDE SEQUENCE [LARGE SCALE GENOMIC DNA]</scope>
    <source>
        <strain evidence="3">Deep ocean</strain>
    </source>
</reference>
<name>A0A6N1NJF9_9VIRU</name>
<dbReference type="PANTHER" id="PTHR24123">
    <property type="entry name" value="ANKYRIN REPEAT-CONTAINING"/>
    <property type="match status" value="1"/>
</dbReference>
<dbReference type="InterPro" id="IPR036770">
    <property type="entry name" value="Ankyrin_rpt-contain_sf"/>
</dbReference>
<reference evidence="3" key="1">
    <citation type="submission" date="2017-06" db="EMBL/GenBank/DDBJ databases">
        <authorList>
            <person name="Assis F.L."/>
            <person name="Abrahao J.S."/>
            <person name="Silva L."/>
            <person name="Khalil J.B."/>
            <person name="Rodrigues R."/>
            <person name="Silva L.S."/>
            <person name="Boratto P."/>
            <person name="Andrade M."/>
            <person name="Kroon E.G."/>
            <person name="Ribeiro B."/>
            <person name="Bergier I."/>
            <person name="Seligmann H."/>
            <person name="Ghigo E."/>
            <person name="Colson P."/>
            <person name="Levasseur A."/>
            <person name="Raoult D."/>
            <person name="Scola B.L."/>
        </authorList>
    </citation>
    <scope>NUCLEOTIDE SEQUENCE</scope>
    <source>
        <strain evidence="3">Deep ocean</strain>
    </source>
</reference>
<evidence type="ECO:0000256" key="1">
    <source>
        <dbReference type="ARBA" id="ARBA00022737"/>
    </source>
</evidence>
<dbReference type="SUPFAM" id="SSF48403">
    <property type="entry name" value="Ankyrin repeat"/>
    <property type="match status" value="1"/>
</dbReference>
<dbReference type="Pfam" id="PF00023">
    <property type="entry name" value="Ank"/>
    <property type="match status" value="1"/>
</dbReference>
<dbReference type="KEGG" id="vg:80516726"/>
<accession>A0A6N1NJF9</accession>
<keyword evidence="1" id="KW-0677">Repeat</keyword>
<organism evidence="3">
    <name type="scientific">Tupanvirus deep ocean</name>
    <dbReference type="NCBI Taxonomy" id="2126984"/>
    <lineage>
        <taxon>Viruses</taxon>
        <taxon>Varidnaviria</taxon>
        <taxon>Bamfordvirae</taxon>
        <taxon>Nucleocytoviricota</taxon>
        <taxon>Megaviricetes</taxon>
        <taxon>Imitervirales</taxon>
        <taxon>Mimiviridae</taxon>
        <taxon>Megamimivirinae</taxon>
        <taxon>Tupanvirus</taxon>
        <taxon>Tupanvirus altamarinense</taxon>
    </lineage>
</organism>
<dbReference type="InterPro" id="IPR002110">
    <property type="entry name" value="Ankyrin_rpt"/>
</dbReference>
<dbReference type="GeneID" id="80516726"/>
<dbReference type="Gene3D" id="1.25.40.20">
    <property type="entry name" value="Ankyrin repeat-containing domain"/>
    <property type="match status" value="1"/>
</dbReference>